<name>A0ABS9D0Z5_9ALTE</name>
<dbReference type="RefSeq" id="WP_235310132.1">
    <property type="nucleotide sequence ID" value="NZ_JAKGAS010000001.1"/>
</dbReference>
<dbReference type="Proteomes" id="UP001521137">
    <property type="component" value="Unassembled WGS sequence"/>
</dbReference>
<evidence type="ECO:0000313" key="1">
    <source>
        <dbReference type="EMBL" id="MCF2946603.1"/>
    </source>
</evidence>
<keyword evidence="2" id="KW-1185">Reference proteome</keyword>
<evidence type="ECO:0008006" key="3">
    <source>
        <dbReference type="Google" id="ProtNLM"/>
    </source>
</evidence>
<comment type="caution">
    <text evidence="1">The sequence shown here is derived from an EMBL/GenBank/DDBJ whole genome shotgun (WGS) entry which is preliminary data.</text>
</comment>
<proteinExistence type="predicted"/>
<evidence type="ECO:0000313" key="2">
    <source>
        <dbReference type="Proteomes" id="UP001521137"/>
    </source>
</evidence>
<accession>A0ABS9D0Z5</accession>
<dbReference type="Gene3D" id="3.90.1140.10">
    <property type="entry name" value="Cyclic phosphodiesterase"/>
    <property type="match status" value="1"/>
</dbReference>
<dbReference type="EMBL" id="JAKGAS010000001">
    <property type="protein sequence ID" value="MCF2946603.1"/>
    <property type="molecule type" value="Genomic_DNA"/>
</dbReference>
<sequence length="225" mass="25809">MKNYYQQMWQQGIAAIQQKNEVPDPNIGDLRDTRRGITLLARLPKKVTKQVSTFLVELDKICPNQYCYPESDMHLTIMSIVSCKTGFAFDPKVGTEYLNVLKTALQGIGKFSVDFSGISVSNSAVLLTGYTNNLFLEKLRANTREAIRKSNLLHSMDTRYKIKTAHSTVMRYKSPISNSLQLIQFLTNNQFRQFGEMQVDNLELVFNDWYQTQEQSKFIGKISLN</sequence>
<organism evidence="1 2">
    <name type="scientific">Paraglaciecola algarum</name>
    <dbReference type="NCBI Taxonomy" id="3050085"/>
    <lineage>
        <taxon>Bacteria</taxon>
        <taxon>Pseudomonadati</taxon>
        <taxon>Pseudomonadota</taxon>
        <taxon>Gammaproteobacteria</taxon>
        <taxon>Alteromonadales</taxon>
        <taxon>Alteromonadaceae</taxon>
        <taxon>Paraglaciecola</taxon>
    </lineage>
</organism>
<protein>
    <recommendedName>
        <fullName evidence="3">Mutarotase</fullName>
    </recommendedName>
</protein>
<gene>
    <name evidence="1" type="ORF">L0668_00660</name>
</gene>
<reference evidence="1 2" key="1">
    <citation type="submission" date="2022-01" db="EMBL/GenBank/DDBJ databases">
        <title>Paraglaciecola sp. G1-23.</title>
        <authorList>
            <person name="Jin M.S."/>
            <person name="Han D.M."/>
            <person name="Kim H.M."/>
            <person name="Jeon C.O."/>
        </authorList>
    </citation>
    <scope>NUCLEOTIDE SEQUENCE [LARGE SCALE GENOMIC DNA]</scope>
    <source>
        <strain evidence="1 2">G1-23</strain>
    </source>
</reference>